<dbReference type="GO" id="GO:0030077">
    <property type="term" value="C:plasma membrane light-harvesting complex"/>
    <property type="evidence" value="ECO:0007669"/>
    <property type="project" value="InterPro"/>
</dbReference>
<dbReference type="OrthoDB" id="8557487at2"/>
<dbReference type="RefSeq" id="WP_084283058.1">
    <property type="nucleotide sequence ID" value="NZ_FWXJ01000004.1"/>
</dbReference>
<dbReference type="EMBL" id="FWXJ01000004">
    <property type="protein sequence ID" value="SMC42613.1"/>
    <property type="molecule type" value="Genomic_DNA"/>
</dbReference>
<sequence length="255" mass="27833">MGTGAITQYVDVASVVFTLFIIFFLGLIRYLTLESKREGFPLESQRFGEIYNESGILGLPTSKHYKQEFGKSFDAPLKEAPAPEVLNAKPAHRMNGAPLVPVGNPLLAGVGPGSYANRQDVPDAGLHGEPRILPKRLLSGWEVLTGDTNPIGLTVYGADLNPAGTISDIWIDHMESIIRYLEVKLSSGQTVLLPFNFATFTKFGVDVAAILANQFDDVPKTKHPDQITLLEEEKVMAYFGAGTLYATPSRQEPLL</sequence>
<dbReference type="InterPro" id="IPR011033">
    <property type="entry name" value="PRC_barrel-like_sf"/>
</dbReference>
<feature type="domain" description="PRC-barrel" evidence="3">
    <location>
        <begin position="147"/>
        <end position="204"/>
    </location>
</feature>
<organism evidence="4 5">
    <name type="scientific">Polynucleobacter kasalickyi</name>
    <dbReference type="NCBI Taxonomy" id="1938817"/>
    <lineage>
        <taxon>Bacteria</taxon>
        <taxon>Pseudomonadati</taxon>
        <taxon>Pseudomonadota</taxon>
        <taxon>Betaproteobacteria</taxon>
        <taxon>Burkholderiales</taxon>
        <taxon>Burkholderiaceae</taxon>
        <taxon>Polynucleobacter</taxon>
    </lineage>
</organism>
<keyword evidence="1" id="KW-0472">Membrane</keyword>
<dbReference type="SUPFAM" id="SSF50346">
    <property type="entry name" value="PRC-barrel domain"/>
    <property type="match status" value="1"/>
</dbReference>
<name>A0A1W1Z2K1_9BURK</name>
<dbReference type="Pfam" id="PF03967">
    <property type="entry name" value="PRCH"/>
    <property type="match status" value="1"/>
</dbReference>
<evidence type="ECO:0000313" key="5">
    <source>
        <dbReference type="Proteomes" id="UP000192708"/>
    </source>
</evidence>
<dbReference type="InterPro" id="IPR037097">
    <property type="entry name" value="Photo_RC_H_N_sf"/>
</dbReference>
<dbReference type="InterPro" id="IPR014747">
    <property type="entry name" value="Bac_photo_RC_H_C"/>
</dbReference>
<dbReference type="NCBIfam" id="TIGR01150">
    <property type="entry name" value="puhA"/>
    <property type="match status" value="1"/>
</dbReference>
<evidence type="ECO:0000259" key="2">
    <source>
        <dbReference type="Pfam" id="PF03967"/>
    </source>
</evidence>
<keyword evidence="5" id="KW-1185">Reference proteome</keyword>
<keyword evidence="1" id="KW-1133">Transmembrane helix</keyword>
<dbReference type="STRING" id="1938817.SAMN06296008_10489"/>
<feature type="domain" description="Photosynthetic reaction centre H subunit N-terminal" evidence="2">
    <location>
        <begin position="5"/>
        <end position="136"/>
    </location>
</feature>
<evidence type="ECO:0000313" key="4">
    <source>
        <dbReference type="EMBL" id="SMC42613.1"/>
    </source>
</evidence>
<accession>A0A1W1Z2K1</accession>
<dbReference type="Pfam" id="PF05239">
    <property type="entry name" value="PRC"/>
    <property type="match status" value="1"/>
</dbReference>
<evidence type="ECO:0000259" key="3">
    <source>
        <dbReference type="Pfam" id="PF05239"/>
    </source>
</evidence>
<dbReference type="Gene3D" id="3.90.50.10">
    <property type="entry name" value="Photosynthetic Reaction Center, subunit H, domain 2"/>
    <property type="match status" value="1"/>
</dbReference>
<dbReference type="Gene3D" id="4.10.540.10">
    <property type="entry name" value="Photosynthetic reaction centre, H subunit, N-terminal domain"/>
    <property type="match status" value="1"/>
</dbReference>
<dbReference type="InterPro" id="IPR005652">
    <property type="entry name" value="Photo_RC_H"/>
</dbReference>
<dbReference type="InterPro" id="IPR015810">
    <property type="entry name" value="Photo_RC_H_N"/>
</dbReference>
<dbReference type="Proteomes" id="UP000192708">
    <property type="component" value="Unassembled WGS sequence"/>
</dbReference>
<gene>
    <name evidence="4" type="ORF">SAMN06296008_10489</name>
</gene>
<reference evidence="4 5" key="1">
    <citation type="submission" date="2017-04" db="EMBL/GenBank/DDBJ databases">
        <authorList>
            <person name="Afonso C.L."/>
            <person name="Miller P.J."/>
            <person name="Scott M.A."/>
            <person name="Spackman E."/>
            <person name="Goraichik I."/>
            <person name="Dimitrov K.M."/>
            <person name="Suarez D.L."/>
            <person name="Swayne D.E."/>
        </authorList>
    </citation>
    <scope>NUCLEOTIDE SEQUENCE [LARGE SCALE GENOMIC DNA]</scope>
    <source>
        <strain evidence="4 5">VK13</strain>
    </source>
</reference>
<evidence type="ECO:0000256" key="1">
    <source>
        <dbReference type="SAM" id="Phobius"/>
    </source>
</evidence>
<feature type="transmembrane region" description="Helical" evidence="1">
    <location>
        <begin position="12"/>
        <end position="31"/>
    </location>
</feature>
<proteinExistence type="predicted"/>
<dbReference type="AlphaFoldDB" id="A0A1W1Z2K1"/>
<keyword evidence="1" id="KW-0812">Transmembrane</keyword>
<dbReference type="InterPro" id="IPR027275">
    <property type="entry name" value="PRC-brl_dom"/>
</dbReference>
<dbReference type="GO" id="GO:0019684">
    <property type="term" value="P:photosynthesis, light reaction"/>
    <property type="evidence" value="ECO:0007669"/>
    <property type="project" value="InterPro"/>
</dbReference>
<dbReference type="SUPFAM" id="SSF81490">
    <property type="entry name" value="Photosystem II reaction centre subunit H, transmembrane region"/>
    <property type="match status" value="1"/>
</dbReference>
<protein>
    <submittedName>
        <fullName evidence="4">Photosynthetic reaction center H subunit</fullName>
    </submittedName>
</protein>